<dbReference type="AlphaFoldDB" id="A0A6F8YP68"/>
<dbReference type="Proteomes" id="UP000503011">
    <property type="component" value="Chromosome"/>
</dbReference>
<reference evidence="2 3" key="2">
    <citation type="submission" date="2020-03" db="EMBL/GenBank/DDBJ databases">
        <authorList>
            <person name="Ichikawa N."/>
            <person name="Kimura A."/>
            <person name="Kitahashi Y."/>
            <person name="Uohara A."/>
        </authorList>
    </citation>
    <scope>NUCLEOTIDE SEQUENCE [LARGE SCALE GENOMIC DNA]</scope>
    <source>
        <strain evidence="2 3">NBRC 105367</strain>
    </source>
</reference>
<reference evidence="2 3" key="1">
    <citation type="submission" date="2020-03" db="EMBL/GenBank/DDBJ databases">
        <title>Whole genome shotgun sequence of Phytohabitans suffuscus NBRC 105367.</title>
        <authorList>
            <person name="Komaki H."/>
            <person name="Tamura T."/>
        </authorList>
    </citation>
    <scope>NUCLEOTIDE SEQUENCE [LARGE SCALE GENOMIC DNA]</scope>
    <source>
        <strain evidence="2 3">NBRC 105367</strain>
    </source>
</reference>
<keyword evidence="3" id="KW-1185">Reference proteome</keyword>
<name>A0A6F8YP68_9ACTN</name>
<organism evidence="2 3">
    <name type="scientific">Phytohabitans suffuscus</name>
    <dbReference type="NCBI Taxonomy" id="624315"/>
    <lineage>
        <taxon>Bacteria</taxon>
        <taxon>Bacillati</taxon>
        <taxon>Actinomycetota</taxon>
        <taxon>Actinomycetes</taxon>
        <taxon>Micromonosporales</taxon>
        <taxon>Micromonosporaceae</taxon>
    </lineage>
</organism>
<feature type="region of interest" description="Disordered" evidence="1">
    <location>
        <begin position="1"/>
        <end position="27"/>
    </location>
</feature>
<evidence type="ECO:0000256" key="1">
    <source>
        <dbReference type="SAM" id="MobiDB-lite"/>
    </source>
</evidence>
<evidence type="ECO:0000313" key="3">
    <source>
        <dbReference type="Proteomes" id="UP000503011"/>
    </source>
</evidence>
<proteinExistence type="predicted"/>
<protein>
    <submittedName>
        <fullName evidence="2">Uncharacterized protein</fullName>
    </submittedName>
</protein>
<dbReference type="KEGG" id="psuu:Psuf_049910"/>
<sequence>MQPPGRGQPDPAPRSGHHRDTAGKTLHITPYAANRLSGGDKDILHIGEGVQRVGAQLAAEPGLLHAPNGVQ</sequence>
<gene>
    <name evidence="2" type="ORF">Psuf_049910</name>
</gene>
<accession>A0A6F8YP68</accession>
<dbReference type="EMBL" id="AP022871">
    <property type="protein sequence ID" value="BCB87678.1"/>
    <property type="molecule type" value="Genomic_DNA"/>
</dbReference>
<evidence type="ECO:0000313" key="2">
    <source>
        <dbReference type="EMBL" id="BCB87678.1"/>
    </source>
</evidence>